<dbReference type="HOGENOM" id="CLU_2051236_0_0_1"/>
<comment type="caution">
    <text evidence="1">The sequence shown here is derived from an EMBL/GenBank/DDBJ whole genome shotgun (WGS) entry which is preliminary data.</text>
</comment>
<evidence type="ECO:0000313" key="1">
    <source>
        <dbReference type="EMBL" id="ELU45205.1"/>
    </source>
</evidence>
<protein>
    <submittedName>
        <fullName evidence="1">Uncharacterized protein</fullName>
    </submittedName>
</protein>
<proteinExistence type="predicted"/>
<reference evidence="1 2" key="1">
    <citation type="journal article" date="2013" name="Nat. Commun.">
        <title>The evolution and pathogenic mechanisms of the rice sheath blight pathogen.</title>
        <authorList>
            <person name="Zheng A."/>
            <person name="Lin R."/>
            <person name="Xu L."/>
            <person name="Qin P."/>
            <person name="Tang C."/>
            <person name="Ai P."/>
            <person name="Zhang D."/>
            <person name="Liu Y."/>
            <person name="Sun Z."/>
            <person name="Feng H."/>
            <person name="Wang Y."/>
            <person name="Chen Y."/>
            <person name="Liang X."/>
            <person name="Fu R."/>
            <person name="Li Q."/>
            <person name="Zhang J."/>
            <person name="Yu X."/>
            <person name="Xie Z."/>
            <person name="Ding L."/>
            <person name="Guan P."/>
            <person name="Tang J."/>
            <person name="Liang Y."/>
            <person name="Wang S."/>
            <person name="Deng Q."/>
            <person name="Li S."/>
            <person name="Zhu J."/>
            <person name="Wang L."/>
            <person name="Liu H."/>
            <person name="Li P."/>
        </authorList>
    </citation>
    <scope>NUCLEOTIDE SEQUENCE [LARGE SCALE GENOMIC DNA]</scope>
    <source>
        <strain evidence="2">AG-1 IA</strain>
    </source>
</reference>
<sequence length="120" mass="13203">MTGGGCFGQYKAGMPFIHGDPKSVSHATSTECSFPAWTLGMVSMDNINAHPADMPERQSPHCCCPILAPTASLCLYVLTITLLWVCFRDLVCNGDLLLIYEWFALVSYGSYSLSERLRFG</sequence>
<dbReference type="AlphaFoldDB" id="L8X4S5"/>
<organism evidence="1 2">
    <name type="scientific">Thanatephorus cucumeris (strain AG1-IA)</name>
    <name type="common">Rice sheath blight fungus</name>
    <name type="synonym">Rhizoctonia solani</name>
    <dbReference type="NCBI Taxonomy" id="983506"/>
    <lineage>
        <taxon>Eukaryota</taxon>
        <taxon>Fungi</taxon>
        <taxon>Dikarya</taxon>
        <taxon>Basidiomycota</taxon>
        <taxon>Agaricomycotina</taxon>
        <taxon>Agaricomycetes</taxon>
        <taxon>Cantharellales</taxon>
        <taxon>Ceratobasidiaceae</taxon>
        <taxon>Rhizoctonia</taxon>
        <taxon>Rhizoctonia solani AG-1</taxon>
    </lineage>
</organism>
<gene>
    <name evidence="1" type="ORF">AG1IA_00765</name>
</gene>
<dbReference type="EMBL" id="AFRT01000140">
    <property type="protein sequence ID" value="ELU45205.1"/>
    <property type="molecule type" value="Genomic_DNA"/>
</dbReference>
<name>L8X4S5_THACA</name>
<dbReference type="Proteomes" id="UP000011668">
    <property type="component" value="Unassembled WGS sequence"/>
</dbReference>
<accession>L8X4S5</accession>
<evidence type="ECO:0000313" key="2">
    <source>
        <dbReference type="Proteomes" id="UP000011668"/>
    </source>
</evidence>
<keyword evidence="2" id="KW-1185">Reference proteome</keyword>